<name>A0A1Y2GY30_9FUNG</name>
<dbReference type="OrthoDB" id="5540378at2759"/>
<dbReference type="EMBL" id="MCFL01000384">
    <property type="protein sequence ID" value="ORZ27165.1"/>
    <property type="molecule type" value="Genomic_DNA"/>
</dbReference>
<evidence type="ECO:0000313" key="4">
    <source>
        <dbReference type="Proteomes" id="UP000193411"/>
    </source>
</evidence>
<evidence type="ECO:0000256" key="1">
    <source>
        <dbReference type="SAM" id="MobiDB-lite"/>
    </source>
</evidence>
<evidence type="ECO:0000313" key="3">
    <source>
        <dbReference type="EMBL" id="ORZ27165.1"/>
    </source>
</evidence>
<organism evidence="3 4">
    <name type="scientific">Catenaria anguillulae PL171</name>
    <dbReference type="NCBI Taxonomy" id="765915"/>
    <lineage>
        <taxon>Eukaryota</taxon>
        <taxon>Fungi</taxon>
        <taxon>Fungi incertae sedis</taxon>
        <taxon>Blastocladiomycota</taxon>
        <taxon>Blastocladiomycetes</taxon>
        <taxon>Blastocladiales</taxon>
        <taxon>Catenariaceae</taxon>
        <taxon>Catenaria</taxon>
    </lineage>
</organism>
<feature type="region of interest" description="Disordered" evidence="1">
    <location>
        <begin position="37"/>
        <end position="105"/>
    </location>
</feature>
<keyword evidence="2" id="KW-0472">Membrane</keyword>
<gene>
    <name evidence="3" type="ORF">BCR44DRAFT_1210087</name>
</gene>
<dbReference type="Proteomes" id="UP000193411">
    <property type="component" value="Unassembled WGS sequence"/>
</dbReference>
<feature type="transmembrane region" description="Helical" evidence="2">
    <location>
        <begin position="127"/>
        <end position="151"/>
    </location>
</feature>
<evidence type="ECO:0000256" key="2">
    <source>
        <dbReference type="SAM" id="Phobius"/>
    </source>
</evidence>
<proteinExistence type="predicted"/>
<dbReference type="AlphaFoldDB" id="A0A1Y2GY30"/>
<comment type="caution">
    <text evidence="3">The sequence shown here is derived from an EMBL/GenBank/DDBJ whole genome shotgun (WGS) entry which is preliminary data.</text>
</comment>
<protein>
    <submittedName>
        <fullName evidence="3">Uncharacterized protein</fullName>
    </submittedName>
</protein>
<sequence length="358" mass="39038">MAGDLQQASAVDVAASSGNRVGKKGTVAIVKGWYRPTPHRRPFFKKSNSAKLGQAGPRRIDSGSVLVHNDTPETARNLSDTQTGTSGTGAGQCKEADGNEDGSPDSKAARYYCGGRLTKGQFICAHVLVVSIVVSIILIPLMYFVVAPAIIRSKVRNIPLSALNITTMDVQSFEAQGLNFNFSASLPQQFPIQMWARITPKTVSIQTDEKGWNDAAALAVVESPPLDLNLKYPQIDMSGKLLVQDSKPLKALMTEFSAKGLSARSLYARMKIDIGVFGITFYSDFEVEKPIDLPHVKNDLLSVWSEIPDWFKSPTERERSGKALKGELTFDENSFMILPQFPPLTLHSVNIDNAPKGP</sequence>
<reference evidence="3 4" key="1">
    <citation type="submission" date="2016-07" db="EMBL/GenBank/DDBJ databases">
        <title>Pervasive Adenine N6-methylation of Active Genes in Fungi.</title>
        <authorList>
            <consortium name="DOE Joint Genome Institute"/>
            <person name="Mondo S.J."/>
            <person name="Dannebaum R.O."/>
            <person name="Kuo R.C."/>
            <person name="Labutti K."/>
            <person name="Haridas S."/>
            <person name="Kuo A."/>
            <person name="Salamov A."/>
            <person name="Ahrendt S.R."/>
            <person name="Lipzen A."/>
            <person name="Sullivan W."/>
            <person name="Andreopoulos W.B."/>
            <person name="Clum A."/>
            <person name="Lindquist E."/>
            <person name="Daum C."/>
            <person name="Ramamoorthy G.K."/>
            <person name="Gryganskyi A."/>
            <person name="Culley D."/>
            <person name="Magnuson J.K."/>
            <person name="James T.Y."/>
            <person name="O'Malley M.A."/>
            <person name="Stajich J.E."/>
            <person name="Spatafora J.W."/>
            <person name="Visel A."/>
            <person name="Grigoriev I.V."/>
        </authorList>
    </citation>
    <scope>NUCLEOTIDE SEQUENCE [LARGE SCALE GENOMIC DNA]</scope>
    <source>
        <strain evidence="3 4">PL171</strain>
    </source>
</reference>
<keyword evidence="4" id="KW-1185">Reference proteome</keyword>
<accession>A0A1Y2GY30</accession>
<keyword evidence="2" id="KW-1133">Transmembrane helix</keyword>
<keyword evidence="2" id="KW-0812">Transmembrane</keyword>